<evidence type="ECO:0000256" key="1">
    <source>
        <dbReference type="SAM" id="SignalP"/>
    </source>
</evidence>
<dbReference type="AlphaFoldDB" id="A0AAE0ZZ10"/>
<protein>
    <recommendedName>
        <fullName evidence="2">Temptin Cys/Cys disulfide domain-containing protein</fullName>
    </recommendedName>
</protein>
<keyword evidence="1" id="KW-0732">Signal</keyword>
<evidence type="ECO:0000313" key="4">
    <source>
        <dbReference type="Proteomes" id="UP001283361"/>
    </source>
</evidence>
<reference evidence="3" key="1">
    <citation type="journal article" date="2023" name="G3 (Bethesda)">
        <title>A reference genome for the long-term kleptoplast-retaining sea slug Elysia crispata morphotype clarki.</title>
        <authorList>
            <person name="Eastman K.E."/>
            <person name="Pendleton A.L."/>
            <person name="Shaikh M.A."/>
            <person name="Suttiyut T."/>
            <person name="Ogas R."/>
            <person name="Tomko P."/>
            <person name="Gavelis G."/>
            <person name="Widhalm J.R."/>
            <person name="Wisecaver J.H."/>
        </authorList>
    </citation>
    <scope>NUCLEOTIDE SEQUENCE</scope>
    <source>
        <strain evidence="3">ECLA1</strain>
    </source>
</reference>
<proteinExistence type="predicted"/>
<evidence type="ECO:0000259" key="2">
    <source>
        <dbReference type="Pfam" id="PF24784"/>
    </source>
</evidence>
<evidence type="ECO:0000313" key="3">
    <source>
        <dbReference type="EMBL" id="KAK3778160.1"/>
    </source>
</evidence>
<comment type="caution">
    <text evidence="3">The sequence shown here is derived from an EMBL/GenBank/DDBJ whole genome shotgun (WGS) entry which is preliminary data.</text>
</comment>
<sequence>MFTVVTCLTLATMAGQSLAYQTFQSQVPNGDNVPHPCLPNYKWPGLGHENRLGGGTRNPFGADFARFGYWVSRFGRIIHRAVSSEVFSLAQRVAR</sequence>
<gene>
    <name evidence="3" type="ORF">RRG08_043154</name>
</gene>
<feature type="domain" description="Temptin Cys/Cys disulfide" evidence="2">
    <location>
        <begin position="19"/>
        <end position="70"/>
    </location>
</feature>
<keyword evidence="4" id="KW-1185">Reference proteome</keyword>
<accession>A0AAE0ZZ10</accession>
<feature type="signal peptide" evidence="1">
    <location>
        <begin position="1"/>
        <end position="19"/>
    </location>
</feature>
<name>A0AAE0ZZ10_9GAST</name>
<feature type="chain" id="PRO_5042041549" description="Temptin Cys/Cys disulfide domain-containing protein" evidence="1">
    <location>
        <begin position="20"/>
        <end position="95"/>
    </location>
</feature>
<dbReference type="Proteomes" id="UP001283361">
    <property type="component" value="Unassembled WGS sequence"/>
</dbReference>
<dbReference type="EMBL" id="JAWDGP010003007">
    <property type="protein sequence ID" value="KAK3778160.1"/>
    <property type="molecule type" value="Genomic_DNA"/>
</dbReference>
<dbReference type="InterPro" id="IPR057626">
    <property type="entry name" value="S-S_Temptin"/>
</dbReference>
<dbReference type="Pfam" id="PF24784">
    <property type="entry name" value="Temptin_C"/>
    <property type="match status" value="1"/>
</dbReference>
<organism evidence="3 4">
    <name type="scientific">Elysia crispata</name>
    <name type="common">lettuce slug</name>
    <dbReference type="NCBI Taxonomy" id="231223"/>
    <lineage>
        <taxon>Eukaryota</taxon>
        <taxon>Metazoa</taxon>
        <taxon>Spiralia</taxon>
        <taxon>Lophotrochozoa</taxon>
        <taxon>Mollusca</taxon>
        <taxon>Gastropoda</taxon>
        <taxon>Heterobranchia</taxon>
        <taxon>Euthyneura</taxon>
        <taxon>Panpulmonata</taxon>
        <taxon>Sacoglossa</taxon>
        <taxon>Placobranchoidea</taxon>
        <taxon>Plakobranchidae</taxon>
        <taxon>Elysia</taxon>
    </lineage>
</organism>